<evidence type="ECO:0000313" key="3">
    <source>
        <dbReference type="Proteomes" id="UP000613401"/>
    </source>
</evidence>
<feature type="compositionally biased region" description="Low complexity" evidence="1">
    <location>
        <begin position="8"/>
        <end position="27"/>
    </location>
</feature>
<feature type="region of interest" description="Disordered" evidence="1">
    <location>
        <begin position="1"/>
        <end position="94"/>
    </location>
</feature>
<evidence type="ECO:0000313" key="2">
    <source>
        <dbReference type="EMBL" id="KAF3810161.1"/>
    </source>
</evidence>
<dbReference type="AlphaFoldDB" id="A0A8H4CU53"/>
<comment type="caution">
    <text evidence="2">The sequence shown here is derived from an EMBL/GenBank/DDBJ whole genome shotgun (WGS) entry which is preliminary data.</text>
</comment>
<reference evidence="2" key="2">
    <citation type="submission" date="2020-03" db="EMBL/GenBank/DDBJ databases">
        <authorList>
            <person name="Fu F.-F."/>
            <person name="Chen J."/>
        </authorList>
    </citation>
    <scope>NUCLEOTIDE SEQUENCE</scope>
    <source>
        <strain evidence="2">Lc1</strain>
    </source>
</reference>
<feature type="region of interest" description="Disordered" evidence="1">
    <location>
        <begin position="431"/>
        <end position="463"/>
    </location>
</feature>
<feature type="compositionally biased region" description="Acidic residues" evidence="1">
    <location>
        <begin position="58"/>
        <end position="81"/>
    </location>
</feature>
<reference evidence="2" key="1">
    <citation type="journal article" date="2020" name="Phytopathology">
        <title>Genome sequence and comparative analysis of Colletotrichum gloeosporioides isolated from Liriodendron leaves.</title>
        <authorList>
            <person name="Fu F.F."/>
            <person name="Hao Z."/>
            <person name="Wang P."/>
            <person name="Lu Y."/>
            <person name="Xue L.J."/>
            <person name="Wei G."/>
            <person name="Tian Y."/>
            <person name="Baishi H."/>
            <person name="Xu H."/>
            <person name="Shi J."/>
            <person name="Cheng T."/>
            <person name="Wang G."/>
            <person name="Yi Y."/>
            <person name="Chen J."/>
        </authorList>
    </citation>
    <scope>NUCLEOTIDE SEQUENCE</scope>
    <source>
        <strain evidence="2">Lc1</strain>
    </source>
</reference>
<protein>
    <submittedName>
        <fullName evidence="2">Uncharacterized protein</fullName>
    </submittedName>
</protein>
<dbReference type="GeneID" id="69009775"/>
<proteinExistence type="predicted"/>
<gene>
    <name evidence="2" type="ORF">GCG54_00002613</name>
</gene>
<accession>A0A8H4CU53</accession>
<evidence type="ECO:0000256" key="1">
    <source>
        <dbReference type="SAM" id="MobiDB-lite"/>
    </source>
</evidence>
<sequence length="504" mass="57643">MPPKNMKKAAAAAATKTSAATSAVTATEGQKTKRKSSDTPGSIDKKQKKTNAGQVETNSEEGETDGGGEEPTGDGSDDQSDANEGKENDDDYGKCLVRPDKAWNLVEQSHIEKQPLKSYKKFLTTESFVSKINKQEVDEIIPPIIPAKKLPNSLFGEFWTRKDEDDLQKEWADHPNRDLWMGISNLNRLITMWKVFLRLFRKSPIEAISAKYALQYHPERKKHAKKAKYNEDVKKDREASPLWSGTFMEMLTILAHHPLWQGKVECLIVAIQYAVIVRTNDCRTWKLLNPTGDDFFNTMIRFIKQHEGQGMEMPELHKITRDDMQERGIPCGWFSKFMQKLEGRYKQPPPRQTEDNGPYKVSDTDLEDILKALTDMDHQGMPLFRYTGEGYGMEAGKFKMQNNLPSRDVILEYHERRILVERRWVAMQKKLADRERPVGSSTGLTASAEATGSGSAQTEIDQLNERIRELEDDIFDWQRKYKRLQEHNPAPSSDAMEDPKDNEV</sequence>
<name>A0A8H4CU53_COLGL</name>
<feature type="compositionally biased region" description="Low complexity" evidence="1">
    <location>
        <begin position="439"/>
        <end position="458"/>
    </location>
</feature>
<dbReference type="EMBL" id="WVTB01000013">
    <property type="protein sequence ID" value="KAF3810161.1"/>
    <property type="molecule type" value="Genomic_DNA"/>
</dbReference>
<dbReference type="Proteomes" id="UP000613401">
    <property type="component" value="Unassembled WGS sequence"/>
</dbReference>
<feature type="compositionally biased region" description="Basic and acidic residues" evidence="1">
    <location>
        <begin position="83"/>
        <end position="94"/>
    </location>
</feature>
<organism evidence="2 3">
    <name type="scientific">Colletotrichum gloeosporioides</name>
    <name type="common">Anthracnose fungus</name>
    <name type="synonym">Glomerella cingulata</name>
    <dbReference type="NCBI Taxonomy" id="474922"/>
    <lineage>
        <taxon>Eukaryota</taxon>
        <taxon>Fungi</taxon>
        <taxon>Dikarya</taxon>
        <taxon>Ascomycota</taxon>
        <taxon>Pezizomycotina</taxon>
        <taxon>Sordariomycetes</taxon>
        <taxon>Hypocreomycetidae</taxon>
        <taxon>Glomerellales</taxon>
        <taxon>Glomerellaceae</taxon>
        <taxon>Colletotrichum</taxon>
        <taxon>Colletotrichum gloeosporioides species complex</taxon>
    </lineage>
</organism>
<feature type="region of interest" description="Disordered" evidence="1">
    <location>
        <begin position="484"/>
        <end position="504"/>
    </location>
</feature>
<dbReference type="RefSeq" id="XP_045269320.1">
    <property type="nucleotide sequence ID" value="XM_045402702.1"/>
</dbReference>
<keyword evidence="3" id="KW-1185">Reference proteome</keyword>